<evidence type="ECO:0000256" key="9">
    <source>
        <dbReference type="ARBA" id="ARBA00023136"/>
    </source>
</evidence>
<evidence type="ECO:0000313" key="13">
    <source>
        <dbReference type="EMBL" id="KAK2632482.1"/>
    </source>
</evidence>
<keyword evidence="4" id="KW-0812">Transmembrane</keyword>
<evidence type="ECO:0000256" key="4">
    <source>
        <dbReference type="ARBA" id="ARBA00022692"/>
    </source>
</evidence>
<dbReference type="Proteomes" id="UP000030711">
    <property type="component" value="Unassembled WGS sequence"/>
</dbReference>
<evidence type="ECO:0000256" key="3">
    <source>
        <dbReference type="ARBA" id="ARBA00022679"/>
    </source>
</evidence>
<accession>A0A058ZV92</accession>
<keyword evidence="5 11" id="KW-0732">Signal</keyword>
<dbReference type="Gene3D" id="3.30.200.20">
    <property type="entry name" value="Phosphorylase Kinase, domain 1"/>
    <property type="match status" value="1"/>
</dbReference>
<feature type="domain" description="Protein kinase" evidence="12">
    <location>
        <begin position="51"/>
        <end position="287"/>
    </location>
</feature>
<proteinExistence type="predicted"/>
<feature type="signal peptide" evidence="11">
    <location>
        <begin position="1"/>
        <end position="23"/>
    </location>
</feature>
<dbReference type="InterPro" id="IPR045874">
    <property type="entry name" value="LRK10/LRL21-25-like"/>
</dbReference>
<dbReference type="InterPro" id="IPR011009">
    <property type="entry name" value="Kinase-like_dom_sf"/>
</dbReference>
<dbReference type="OMA" id="IRNIGGM"/>
<dbReference type="InterPro" id="IPR000719">
    <property type="entry name" value="Prot_kinase_dom"/>
</dbReference>
<dbReference type="Gene3D" id="1.10.510.10">
    <property type="entry name" value="Transferase(Phosphotransferase) domain 1"/>
    <property type="match status" value="1"/>
</dbReference>
<keyword evidence="15" id="KW-1185">Reference proteome</keyword>
<keyword evidence="8" id="KW-1133">Transmembrane helix</keyword>
<sequence length="287" mass="32348">MAALGAGIVVTLILMQALKKQRSKYVDGEMKIKGLISCRRYTYEDIKTMTNSFKEKLGQGGYGSMYKGKLQDGQLVAVKLLKKLKGDAEEFFNEVASISKTSHVNVVTLLGFCFEGSKKALIYEFMPNGSLEKFIFNKSNTLELDQQLTHGLECLHKGCKTRILHFNIKPRNILLDTNYCPKISDFGLAKICPREESIVSLLCARGTVGYIAPELIIRNIGGMVSKRKNIEVTIDRTSEAHFPHWVYRCLELQEELGLLGITNEEDEAITKKMIIIGLWCIQIYPRA</sequence>
<dbReference type="EMBL" id="MU848474">
    <property type="protein sequence ID" value="KAK2632482.1"/>
    <property type="molecule type" value="Genomic_DNA"/>
</dbReference>
<dbReference type="GO" id="GO:0016020">
    <property type="term" value="C:membrane"/>
    <property type="evidence" value="ECO:0007669"/>
    <property type="project" value="UniProtKB-SubCell"/>
</dbReference>
<dbReference type="PROSITE" id="PS50011">
    <property type="entry name" value="PROTEIN_KINASE_DOM"/>
    <property type="match status" value="1"/>
</dbReference>
<dbReference type="GO" id="GO:0004674">
    <property type="term" value="F:protein serine/threonine kinase activity"/>
    <property type="evidence" value="ECO:0007669"/>
    <property type="project" value="UniProtKB-KW"/>
</dbReference>
<evidence type="ECO:0000259" key="12">
    <source>
        <dbReference type="PROSITE" id="PS50011"/>
    </source>
</evidence>
<keyword evidence="10" id="KW-0325">Glycoprotein</keyword>
<reference evidence="13" key="2">
    <citation type="journal article" date="2014" name="Nature">
        <title>The genome of Eucalyptus grandis.</title>
        <authorList>
            <person name="Myburg A.A."/>
            <person name="Grattapaglia D."/>
            <person name="Tuskan G.A."/>
            <person name="Hellsten U."/>
            <person name="Hayes R.D."/>
            <person name="Grimwood J."/>
            <person name="Jenkins J."/>
            <person name="Lindquist E."/>
            <person name="Tice H."/>
            <person name="Bauer D."/>
            <person name="Goodstein D.M."/>
            <person name="Dubchak I."/>
            <person name="Poliakov A."/>
            <person name="Mizrachi E."/>
            <person name="Kullan A.R."/>
            <person name="Hussey S.G."/>
            <person name="Pinard D."/>
            <person name="van der Merwe K."/>
            <person name="Singh P."/>
            <person name="van Jaarsveld I."/>
            <person name="Silva-Junior O.B."/>
            <person name="Togawa R.C."/>
            <person name="Pappas M.R."/>
            <person name="Faria D.A."/>
            <person name="Sansaloni C.P."/>
            <person name="Petroli C.D."/>
            <person name="Yang X."/>
            <person name="Ranjan P."/>
            <person name="Tschaplinski T.J."/>
            <person name="Ye C.Y."/>
            <person name="Li T."/>
            <person name="Sterck L."/>
            <person name="Vanneste K."/>
            <person name="Murat F."/>
            <person name="Soler M."/>
            <person name="Clemente H.S."/>
            <person name="Saidi N."/>
            <person name="Cassan-Wang H."/>
            <person name="Dunand C."/>
            <person name="Hefer C.A."/>
            <person name="Bornberg-Bauer E."/>
            <person name="Kersting A.R."/>
            <person name="Vining K."/>
            <person name="Amarasinghe V."/>
            <person name="Ranik M."/>
            <person name="Naithani S."/>
            <person name="Elser J."/>
            <person name="Boyd A.E."/>
            <person name="Liston A."/>
            <person name="Spatafora J.W."/>
            <person name="Dharmwardhana P."/>
            <person name="Raja R."/>
            <person name="Sullivan C."/>
            <person name="Romanel E."/>
            <person name="Alves-Ferreira M."/>
            <person name="Kulheim C."/>
            <person name="Foley W."/>
            <person name="Carocha V."/>
            <person name="Paiva J."/>
            <person name="Kudrna D."/>
            <person name="Brommonschenkel S.H."/>
            <person name="Pasquali G."/>
            <person name="Byrne M."/>
            <person name="Rigault P."/>
            <person name="Tibbits J."/>
            <person name="Spokevicius A."/>
            <person name="Jones R.C."/>
            <person name="Steane D.A."/>
            <person name="Vaillancourt R.E."/>
            <person name="Potts B.M."/>
            <person name="Joubert F."/>
            <person name="Barry K."/>
            <person name="Pappas G.J."/>
            <person name="Strauss S.H."/>
            <person name="Jaiswal P."/>
            <person name="Grima-Pettenati J."/>
            <person name="Salse J."/>
            <person name="Van de Peer Y."/>
            <person name="Rokhsar D.S."/>
            <person name="Schmutz J."/>
        </authorList>
    </citation>
    <scope>NUCLEOTIDE SEQUENCE</scope>
    <source>
        <tissue evidence="13">Leaf extractions</tissue>
    </source>
</reference>
<keyword evidence="7" id="KW-0067">ATP-binding</keyword>
<organism evidence="14">
    <name type="scientific">Eucalyptus grandis</name>
    <name type="common">Flooded gum</name>
    <dbReference type="NCBI Taxonomy" id="71139"/>
    <lineage>
        <taxon>Eukaryota</taxon>
        <taxon>Viridiplantae</taxon>
        <taxon>Streptophyta</taxon>
        <taxon>Embryophyta</taxon>
        <taxon>Tracheophyta</taxon>
        <taxon>Spermatophyta</taxon>
        <taxon>Magnoliopsida</taxon>
        <taxon>eudicotyledons</taxon>
        <taxon>Gunneridae</taxon>
        <taxon>Pentapetalae</taxon>
        <taxon>rosids</taxon>
        <taxon>malvids</taxon>
        <taxon>Myrtales</taxon>
        <taxon>Myrtaceae</taxon>
        <taxon>Myrtoideae</taxon>
        <taxon>Eucalypteae</taxon>
        <taxon>Eucalyptus</taxon>
    </lineage>
</organism>
<dbReference type="GO" id="GO:0005524">
    <property type="term" value="F:ATP binding"/>
    <property type="evidence" value="ECO:0007669"/>
    <property type="project" value="UniProtKB-KW"/>
</dbReference>
<keyword evidence="3" id="KW-0808">Transferase</keyword>
<keyword evidence="6" id="KW-0547">Nucleotide-binding</keyword>
<feature type="chain" id="PRO_5042326221" description="Protein kinase domain-containing protein" evidence="11">
    <location>
        <begin position="24"/>
        <end position="287"/>
    </location>
</feature>
<keyword evidence="2" id="KW-0723">Serine/threonine-protein kinase</keyword>
<dbReference type="Gramene" id="KCW44920">
    <property type="protein sequence ID" value="KCW44920"/>
    <property type="gene ID" value="EUGRSUZ_L01498"/>
</dbReference>
<dbReference type="FunFam" id="3.30.200.20:FF:000178">
    <property type="entry name" value="serine/threonine-protein kinase PBS1-like"/>
    <property type="match status" value="1"/>
</dbReference>
<dbReference type="AlphaFoldDB" id="A0A058ZV92"/>
<evidence type="ECO:0000256" key="6">
    <source>
        <dbReference type="ARBA" id="ARBA00022741"/>
    </source>
</evidence>
<dbReference type="InParanoid" id="A0A058ZV92"/>
<dbReference type="EMBL" id="KK198990">
    <property type="protein sequence ID" value="KCW44920.1"/>
    <property type="molecule type" value="Genomic_DNA"/>
</dbReference>
<dbReference type="PANTHER" id="PTHR27009">
    <property type="entry name" value="RUST RESISTANCE KINASE LR10-RELATED"/>
    <property type="match status" value="1"/>
</dbReference>
<evidence type="ECO:0000256" key="7">
    <source>
        <dbReference type="ARBA" id="ARBA00022840"/>
    </source>
</evidence>
<gene>
    <name evidence="14" type="ORF">EUGRSUZ_L01498</name>
</gene>
<evidence type="ECO:0000313" key="15">
    <source>
        <dbReference type="Proteomes" id="UP000030711"/>
    </source>
</evidence>
<evidence type="ECO:0000256" key="1">
    <source>
        <dbReference type="ARBA" id="ARBA00004479"/>
    </source>
</evidence>
<evidence type="ECO:0000256" key="5">
    <source>
        <dbReference type="ARBA" id="ARBA00022729"/>
    </source>
</evidence>
<name>A0A058ZV92_EUCGR</name>
<reference evidence="13" key="4">
    <citation type="submission" date="2023-07" db="EMBL/GenBank/DDBJ databases">
        <authorList>
            <person name="Myburg A.A."/>
            <person name="Grattapaglia D."/>
            <person name="Tuskan G.A."/>
            <person name="Hellsten U."/>
            <person name="Hayes R.D."/>
            <person name="Grimwood J."/>
            <person name="Jenkins J."/>
            <person name="Lindquist E."/>
            <person name="Tice H."/>
            <person name="Bauer D."/>
            <person name="Goodstein D.M."/>
            <person name="Dubchak I."/>
            <person name="Poliakov A."/>
            <person name="Mizrachi E."/>
            <person name="Kullan A.R."/>
            <person name="Hussey S.G."/>
            <person name="Pinard D."/>
            <person name="Van D.M."/>
            <person name="Singh P."/>
            <person name="Van J.I."/>
            <person name="Silva-Junior O.B."/>
            <person name="Togawa R.C."/>
            <person name="Pappas M.R."/>
            <person name="Faria D.A."/>
            <person name="Sansaloni C.P."/>
            <person name="Petroli C.D."/>
            <person name="Yang X."/>
            <person name="Ranjan P."/>
            <person name="Tschaplinski T.J."/>
            <person name="Ye C.Y."/>
            <person name="Li T."/>
            <person name="Sterck L."/>
            <person name="Vanneste K."/>
            <person name="Murat F."/>
            <person name="Soler M."/>
            <person name="Clemente H.S."/>
            <person name="Saidi N."/>
            <person name="Cassan-Wang H."/>
            <person name="Dunand C."/>
            <person name="Hefer C.A."/>
            <person name="Bornberg-Bauer E."/>
            <person name="Kersting A.R."/>
            <person name="Vining K."/>
            <person name="Amarasinghe V."/>
            <person name="Ranik M."/>
            <person name="Naithani S."/>
            <person name="Elser J."/>
            <person name="Boyd A.E."/>
            <person name="Liston A."/>
            <person name="Spatafora J.W."/>
            <person name="Dharmwardhana P."/>
            <person name="Raja R."/>
            <person name="Sullivan C."/>
            <person name="Romanel E."/>
            <person name="Alves-Ferreira M."/>
            <person name="Kulheim C."/>
            <person name="Foley W."/>
            <person name="Carocha V."/>
            <person name="Paiva J."/>
            <person name="Kudrna D."/>
            <person name="Brommonschenkel S.H."/>
            <person name="Pasquali G."/>
            <person name="Byrne M."/>
            <person name="Rigault P."/>
            <person name="Tibbits J."/>
            <person name="Spokevicius A."/>
            <person name="Jones R.C."/>
            <person name="Steane D.A."/>
            <person name="Vaillancourt R.E."/>
            <person name="Potts B.M."/>
            <person name="Joubert F."/>
            <person name="Barry K."/>
            <person name="Pappas G.J."/>
            <person name="Strauss S.H."/>
            <person name="Jaiswal P."/>
            <person name="Grima-Pettenati J."/>
            <person name="Salse J."/>
            <person name="Van D.P."/>
            <person name="Rokhsar D.S."/>
            <person name="Schmutz J."/>
        </authorList>
    </citation>
    <scope>NUCLEOTIDE SEQUENCE</scope>
    <source>
        <tissue evidence="13">Leaf extractions</tissue>
    </source>
</reference>
<evidence type="ECO:0000256" key="2">
    <source>
        <dbReference type="ARBA" id="ARBA00022527"/>
    </source>
</evidence>
<keyword evidence="2" id="KW-0418">Kinase</keyword>
<evidence type="ECO:0000256" key="10">
    <source>
        <dbReference type="ARBA" id="ARBA00023180"/>
    </source>
</evidence>
<comment type="subcellular location">
    <subcellularLocation>
        <location evidence="1">Membrane</location>
        <topology evidence="1">Single-pass type I membrane protein</topology>
    </subcellularLocation>
</comment>
<dbReference type="SUPFAM" id="SSF56112">
    <property type="entry name" value="Protein kinase-like (PK-like)"/>
    <property type="match status" value="1"/>
</dbReference>
<reference evidence="14" key="1">
    <citation type="submission" date="2013-07" db="EMBL/GenBank/DDBJ databases">
        <title>The genome of Eucalyptus grandis.</title>
        <authorList>
            <person name="Schmutz J."/>
            <person name="Hayes R."/>
            <person name="Myburg A."/>
            <person name="Tuskan G."/>
            <person name="Grattapaglia D."/>
            <person name="Rokhsar D.S."/>
        </authorList>
    </citation>
    <scope>NUCLEOTIDE SEQUENCE</scope>
    <source>
        <tissue evidence="14">Leaf extractions</tissue>
    </source>
</reference>
<evidence type="ECO:0000256" key="11">
    <source>
        <dbReference type="SAM" id="SignalP"/>
    </source>
</evidence>
<reference evidence="13" key="3">
    <citation type="submission" date="2023-04" db="EMBL/GenBank/DDBJ databases">
        <title>WGS assembly of Eucalyptus grandis.</title>
        <authorList>
            <person name="Myburg A."/>
            <person name="Grattapaglia D."/>
            <person name="Tuskan G."/>
            <person name="Hellsten U."/>
            <person name="Hayes R."/>
            <person name="Grimwood J."/>
            <person name="Jenkins J."/>
            <person name="Lindquist E."/>
            <person name="Tice H."/>
            <person name="Bauer D."/>
            <person name="Goodstein D."/>
            <person name="Dubchak I."/>
            <person name="Poliakov A."/>
            <person name="Mizrachi E."/>
            <person name="Kullan A."/>
            <person name="Hussey S."/>
            <person name="Pinard D."/>
            <person name="Van D."/>
            <person name="Singh P."/>
            <person name="Van J."/>
            <person name="Silva-Junior O."/>
            <person name="Togawa R."/>
            <person name="Pappas M."/>
            <person name="Faria D."/>
            <person name="Sansaloni C."/>
            <person name="Petroli C."/>
            <person name="Yang X."/>
            <person name="Ranjan P."/>
            <person name="Tschaplinski T."/>
            <person name="Ye C."/>
            <person name="Li T."/>
            <person name="Sterck L."/>
            <person name="Vanneste K."/>
            <person name="Murat F."/>
            <person name="Soler M."/>
            <person name="Clemente H."/>
            <person name="Saidi N."/>
            <person name="Cassan-Wang H."/>
            <person name="Dunand C."/>
            <person name="Hefer C."/>
            <person name="Bornberg-Bauer E."/>
            <person name="Kersting A."/>
            <person name="Vining K."/>
            <person name="Amarasinghe V."/>
            <person name="Ranik M."/>
            <person name="Naithani S."/>
            <person name="Elser J."/>
            <person name="Boyd A."/>
            <person name="Liston A."/>
            <person name="Spatafora J."/>
            <person name="Dharmwardhana P."/>
            <person name="Raja R."/>
            <person name="Sullivan C."/>
            <person name="Romanel E."/>
            <person name="Alves-Ferreira M."/>
            <person name="Kulheim C."/>
            <person name="Foley W."/>
            <person name="Carocha V."/>
            <person name="Paiva J."/>
            <person name="Kudrna D."/>
            <person name="Brommonschenkel S."/>
            <person name="Pasquali G."/>
            <person name="Byrne M."/>
            <person name="Rigault P."/>
            <person name="Tibbits J."/>
            <person name="Spokevicius A."/>
            <person name="Jones R."/>
            <person name="Steane D."/>
            <person name="Vaillancourt R."/>
            <person name="Potts B."/>
            <person name="Joubert F."/>
            <person name="Barry K."/>
            <person name="Pappas G."/>
            <person name="Strauss S."/>
            <person name="Jaiswal P."/>
            <person name="Grima-Pettenati J."/>
            <person name="Salse J."/>
            <person name="Van D."/>
            <person name="Rokhsar D."/>
            <person name="Schmutz J."/>
        </authorList>
    </citation>
    <scope>NUCLEOTIDE SEQUENCE</scope>
    <source>
        <tissue evidence="13">Leaf extractions</tissue>
    </source>
</reference>
<evidence type="ECO:0000313" key="14">
    <source>
        <dbReference type="EMBL" id="KCW44920.1"/>
    </source>
</evidence>
<dbReference type="Pfam" id="PF00069">
    <property type="entry name" value="Pkinase"/>
    <property type="match status" value="1"/>
</dbReference>
<keyword evidence="9" id="KW-0472">Membrane</keyword>
<evidence type="ECO:0000256" key="8">
    <source>
        <dbReference type="ARBA" id="ARBA00022989"/>
    </source>
</evidence>
<protein>
    <recommendedName>
        <fullName evidence="12">Protein kinase domain-containing protein</fullName>
    </recommendedName>
</protein>